<dbReference type="SMART" id="SM00342">
    <property type="entry name" value="HTH_ARAC"/>
    <property type="match status" value="1"/>
</dbReference>
<sequence length="317" mass="36426">MVNYPGNYLLLKMKTEKPKIPKLESINEIHRMLGLPGPKHPLVTLFDTRDELINLSRLPVSYVTTLYKISFIEKLGGKFRYGQGYYDFDEGSMVFTAPNQVVGSTSIYKGNEGYSLIFHQDFLQGFPLAAKIRQYGFFSYSSNEALHLSQQERATISAIFRIIEEELNSRIDDFSQEVVIAQIELLLTYAKRFYKRQFLTRYAATSDLLQQFEAVLKSHFQNHNPVNHGLLTVQRLADQLNYTPNYLSDMLRSLTGLSAQQHIHMQLIEKSKELLATTTLSVSEVAYQLGFEHPQSFSRLFKIKTQLSPAQFRSSIN</sequence>
<dbReference type="InterPro" id="IPR009057">
    <property type="entry name" value="Homeodomain-like_sf"/>
</dbReference>
<dbReference type="EMBL" id="JBHUPD010000002">
    <property type="protein sequence ID" value="MFD2873227.1"/>
    <property type="molecule type" value="Genomic_DNA"/>
</dbReference>
<dbReference type="Proteomes" id="UP001597557">
    <property type="component" value="Unassembled WGS sequence"/>
</dbReference>
<name>A0ABW5YEG9_9SPHI</name>
<reference evidence="6" key="1">
    <citation type="journal article" date="2019" name="Int. J. Syst. Evol. Microbiol.">
        <title>The Global Catalogue of Microorganisms (GCM) 10K type strain sequencing project: providing services to taxonomists for standard genome sequencing and annotation.</title>
        <authorList>
            <consortium name="The Broad Institute Genomics Platform"/>
            <consortium name="The Broad Institute Genome Sequencing Center for Infectious Disease"/>
            <person name="Wu L."/>
            <person name="Ma J."/>
        </authorList>
    </citation>
    <scope>NUCLEOTIDE SEQUENCE [LARGE SCALE GENOMIC DNA]</scope>
    <source>
        <strain evidence="6">KCTC 22437</strain>
    </source>
</reference>
<dbReference type="SUPFAM" id="SSF46689">
    <property type="entry name" value="Homeodomain-like"/>
    <property type="match status" value="1"/>
</dbReference>
<evidence type="ECO:0000256" key="2">
    <source>
        <dbReference type="ARBA" id="ARBA00023125"/>
    </source>
</evidence>
<dbReference type="Pfam" id="PF12833">
    <property type="entry name" value="HTH_18"/>
    <property type="match status" value="1"/>
</dbReference>
<evidence type="ECO:0000256" key="3">
    <source>
        <dbReference type="ARBA" id="ARBA00023163"/>
    </source>
</evidence>
<keyword evidence="1" id="KW-0805">Transcription regulation</keyword>
<protein>
    <submittedName>
        <fullName evidence="5">Helix-turn-helix domain-containing protein</fullName>
    </submittedName>
</protein>
<accession>A0ABW5YEG9</accession>
<evidence type="ECO:0000256" key="1">
    <source>
        <dbReference type="ARBA" id="ARBA00023015"/>
    </source>
</evidence>
<keyword evidence="6" id="KW-1185">Reference proteome</keyword>
<proteinExistence type="predicted"/>
<feature type="domain" description="HTH araC/xylS-type" evidence="4">
    <location>
        <begin position="210"/>
        <end position="315"/>
    </location>
</feature>
<comment type="caution">
    <text evidence="5">The sequence shown here is derived from an EMBL/GenBank/DDBJ whole genome shotgun (WGS) entry which is preliminary data.</text>
</comment>
<evidence type="ECO:0000259" key="4">
    <source>
        <dbReference type="PROSITE" id="PS01124"/>
    </source>
</evidence>
<keyword evidence="3" id="KW-0804">Transcription</keyword>
<dbReference type="PANTHER" id="PTHR43280">
    <property type="entry name" value="ARAC-FAMILY TRANSCRIPTIONAL REGULATOR"/>
    <property type="match status" value="1"/>
</dbReference>
<dbReference type="Gene3D" id="1.10.10.60">
    <property type="entry name" value="Homeodomain-like"/>
    <property type="match status" value="1"/>
</dbReference>
<gene>
    <name evidence="5" type="ORF">ACFS5N_12150</name>
</gene>
<evidence type="ECO:0000313" key="6">
    <source>
        <dbReference type="Proteomes" id="UP001597557"/>
    </source>
</evidence>
<keyword evidence="2" id="KW-0238">DNA-binding</keyword>
<evidence type="ECO:0000313" key="5">
    <source>
        <dbReference type="EMBL" id="MFD2873227.1"/>
    </source>
</evidence>
<dbReference type="InterPro" id="IPR018060">
    <property type="entry name" value="HTH_AraC"/>
</dbReference>
<dbReference type="PROSITE" id="PS01124">
    <property type="entry name" value="HTH_ARAC_FAMILY_2"/>
    <property type="match status" value="1"/>
</dbReference>
<dbReference type="PANTHER" id="PTHR43280:SF32">
    <property type="entry name" value="TRANSCRIPTIONAL REGULATORY PROTEIN"/>
    <property type="match status" value="1"/>
</dbReference>
<organism evidence="5 6">
    <name type="scientific">Mucilaginibacter ximonensis</name>
    <dbReference type="NCBI Taxonomy" id="538021"/>
    <lineage>
        <taxon>Bacteria</taxon>
        <taxon>Pseudomonadati</taxon>
        <taxon>Bacteroidota</taxon>
        <taxon>Sphingobacteriia</taxon>
        <taxon>Sphingobacteriales</taxon>
        <taxon>Sphingobacteriaceae</taxon>
        <taxon>Mucilaginibacter</taxon>
    </lineage>
</organism>